<gene>
    <name evidence="1" type="ORF">D5086_007521</name>
</gene>
<reference evidence="1 2" key="1">
    <citation type="journal article" date="2024" name="Plant Biotechnol. J.">
        <title>Genome and CRISPR/Cas9 system of a widespread forest tree (Populus alba) in the world.</title>
        <authorList>
            <person name="Liu Y.J."/>
            <person name="Jiang P.F."/>
            <person name="Han X.M."/>
            <person name="Li X.Y."/>
            <person name="Wang H.M."/>
            <person name="Wang Y.J."/>
            <person name="Wang X.X."/>
            <person name="Zeng Q.Y."/>
        </authorList>
    </citation>
    <scope>NUCLEOTIDE SEQUENCE [LARGE SCALE GENOMIC DNA]</scope>
    <source>
        <strain evidence="2">cv. PAL-ZL1</strain>
    </source>
</reference>
<sequence>MLNVLKVSLIFEGDEFRGFTVFQLDFDLGIGESLELYILGYNFDLYKLFIIRGFMSLVHQVLASGTDAEDEKKAVGMPSFDPQVPISNAMYSSPSITF</sequence>
<evidence type="ECO:0000313" key="2">
    <source>
        <dbReference type="Proteomes" id="UP000309997"/>
    </source>
</evidence>
<feature type="non-terminal residue" evidence="1">
    <location>
        <position position="98"/>
    </location>
</feature>
<keyword evidence="2" id="KW-1185">Reference proteome</keyword>
<name>A0ACC4CNN2_POPAL</name>
<evidence type="ECO:0000313" key="1">
    <source>
        <dbReference type="EMBL" id="KAL3599603.1"/>
    </source>
</evidence>
<dbReference type="Proteomes" id="UP000309997">
    <property type="component" value="Unassembled WGS sequence"/>
</dbReference>
<organism evidence="1 2">
    <name type="scientific">Populus alba</name>
    <name type="common">White poplar</name>
    <dbReference type="NCBI Taxonomy" id="43335"/>
    <lineage>
        <taxon>Eukaryota</taxon>
        <taxon>Viridiplantae</taxon>
        <taxon>Streptophyta</taxon>
        <taxon>Embryophyta</taxon>
        <taxon>Tracheophyta</taxon>
        <taxon>Spermatophyta</taxon>
        <taxon>Magnoliopsida</taxon>
        <taxon>eudicotyledons</taxon>
        <taxon>Gunneridae</taxon>
        <taxon>Pentapetalae</taxon>
        <taxon>rosids</taxon>
        <taxon>fabids</taxon>
        <taxon>Malpighiales</taxon>
        <taxon>Salicaceae</taxon>
        <taxon>Saliceae</taxon>
        <taxon>Populus</taxon>
    </lineage>
</organism>
<accession>A0ACC4CNN2</accession>
<dbReference type="EMBL" id="RCHU02000003">
    <property type="protein sequence ID" value="KAL3599603.1"/>
    <property type="molecule type" value="Genomic_DNA"/>
</dbReference>
<proteinExistence type="predicted"/>
<protein>
    <submittedName>
        <fullName evidence="1">Uncharacterized protein</fullName>
    </submittedName>
</protein>
<comment type="caution">
    <text evidence="1">The sequence shown here is derived from an EMBL/GenBank/DDBJ whole genome shotgun (WGS) entry which is preliminary data.</text>
</comment>